<keyword evidence="3" id="KW-0238">DNA-binding</keyword>
<protein>
    <submittedName>
        <fullName evidence="7">Uncharacterized protein</fullName>
    </submittedName>
</protein>
<evidence type="ECO:0000256" key="4">
    <source>
        <dbReference type="ARBA" id="ARBA00023159"/>
    </source>
</evidence>
<dbReference type="GO" id="GO:0006355">
    <property type="term" value="P:regulation of DNA-templated transcription"/>
    <property type="evidence" value="ECO:0007669"/>
    <property type="project" value="InterPro"/>
</dbReference>
<evidence type="ECO:0000256" key="1">
    <source>
        <dbReference type="ARBA" id="ARBA00022518"/>
    </source>
</evidence>
<dbReference type="KEGG" id="vg:65099495"/>
<keyword evidence="1" id="KW-0244">Early protein</keyword>
<dbReference type="InterPro" id="IPR004998">
    <property type="entry name" value="Herpes_TAF50"/>
</dbReference>
<feature type="compositionally biased region" description="Basic residues" evidence="6">
    <location>
        <begin position="390"/>
        <end position="399"/>
    </location>
</feature>
<evidence type="ECO:0000256" key="2">
    <source>
        <dbReference type="ARBA" id="ARBA00023015"/>
    </source>
</evidence>
<keyword evidence="2" id="KW-0805">Transcription regulation</keyword>
<dbReference type="EMBL" id="KP136799">
    <property type="protein sequence ID" value="AJG42974.1"/>
    <property type="molecule type" value="Genomic_DNA"/>
</dbReference>
<feature type="compositionally biased region" description="Basic and acidic residues" evidence="6">
    <location>
        <begin position="400"/>
        <end position="410"/>
    </location>
</feature>
<dbReference type="GO" id="GO:0003677">
    <property type="term" value="F:DNA binding"/>
    <property type="evidence" value="ECO:0007669"/>
    <property type="project" value="UniProtKB-KW"/>
</dbReference>
<dbReference type="RefSeq" id="YP_010084505.1">
    <property type="nucleotide sequence ID" value="NC_055139.1"/>
</dbReference>
<keyword evidence="8" id="KW-1185">Reference proteome</keyword>
<dbReference type="GeneID" id="65099495"/>
<dbReference type="Pfam" id="PF03326">
    <property type="entry name" value="Herpes_TAF50"/>
    <property type="match status" value="1"/>
</dbReference>
<sequence>MEVSAFMQQVYAVCRRLEDESKNAGVLGGLICDMNFLNFWNLIRNYKNKQKAATANVIPCAYMSQSILKLHVERTVLALDRLFTTCNCSGITLHPALAQAFFNLNVDLRGRCQASWKSLSNGRRQSMQILKTLCDVYQNLAAEGLIDTRTKAFLKFTFPPCRTETIINMLQCVKNDDGHRSSKNLECLKPSSRAPHCGLLSQMTGSTCFAVPEVLLVGLTGEGMVNRDISDVSWYIRYPEELIKMEYFAYLQKYCTQEALTAEQSMQQNSAGTFTGQTGQLTASMIATTSGTAGLHIQPVVQGVPQTQILVQPMLHGQFVQDTTHFGTAPANQYTRPEVIYSQNAASATPLTASSTTVSYPILAPLPSLTPQPITLAQPMLQAQTTPRKATCKRKHTAKRHSDEKPEQRKKQQKTASEIKSEVDAKPENLSQCSSEGTQPSCEPSTAGPSADEDSETQLLDSILRSVFGLSGSEELPKDDNSDVATDSLSMPAQDTPATSSLHASGYPQPEMSGGSYDDLYDLQELRLEDLFFE</sequence>
<evidence type="ECO:0000313" key="7">
    <source>
        <dbReference type="EMBL" id="AJG42974.1"/>
    </source>
</evidence>
<evidence type="ECO:0000256" key="5">
    <source>
        <dbReference type="ARBA" id="ARBA00023163"/>
    </source>
</evidence>
<name>A0A0R5Z2U8_9GAMA</name>
<accession>A0A0R5Z2U8</accession>
<dbReference type="Proteomes" id="UP000296355">
    <property type="component" value="Segment"/>
</dbReference>
<keyword evidence="5" id="KW-0804">Transcription</keyword>
<keyword evidence="4" id="KW-0010">Activator</keyword>
<feature type="compositionally biased region" description="Polar residues" evidence="6">
    <location>
        <begin position="429"/>
        <end position="448"/>
    </location>
</feature>
<feature type="region of interest" description="Disordered" evidence="6">
    <location>
        <begin position="471"/>
        <end position="518"/>
    </location>
</feature>
<evidence type="ECO:0000256" key="3">
    <source>
        <dbReference type="ARBA" id="ARBA00023125"/>
    </source>
</evidence>
<evidence type="ECO:0000313" key="8">
    <source>
        <dbReference type="Proteomes" id="UP000296355"/>
    </source>
</evidence>
<evidence type="ECO:0000256" key="6">
    <source>
        <dbReference type="SAM" id="MobiDB-lite"/>
    </source>
</evidence>
<feature type="compositionally biased region" description="Polar residues" evidence="6">
    <location>
        <begin position="483"/>
        <end position="503"/>
    </location>
</feature>
<feature type="compositionally biased region" description="Basic and acidic residues" evidence="6">
    <location>
        <begin position="417"/>
        <end position="427"/>
    </location>
</feature>
<reference evidence="7" key="1">
    <citation type="submission" date="2014-11" db="EMBL/GenBank/DDBJ databases">
        <title>Gammaherpesviruses are widespread among seal species in Canada.</title>
        <authorList>
            <person name="Bellehumeur C."/>
            <person name="Nielsen O."/>
            <person name="Measures L."/>
            <person name="Harwood L."/>
            <person name="Boyle B."/>
            <person name="Gagnon C.A."/>
        </authorList>
    </citation>
    <scope>NUCLEOTIDE SEQUENCE [LARGE SCALE GENOMIC DNA]</scope>
    <source>
        <strain evidence="7">FMV04-1493874</strain>
    </source>
</reference>
<organism evidence="7 8">
    <name type="scientific">phocid gammaherpesvirus 3</name>
    <dbReference type="NCBI Taxonomy" id="2560643"/>
    <lineage>
        <taxon>Viruses</taxon>
        <taxon>Duplodnaviria</taxon>
        <taxon>Heunggongvirae</taxon>
        <taxon>Peploviricota</taxon>
        <taxon>Herviviricetes</taxon>
        <taxon>Herpesvirales</taxon>
        <taxon>Orthoherpesviridae</taxon>
        <taxon>Gammaherpesvirinae</taxon>
        <taxon>Percavirus</taxon>
        <taxon>Percavirus phocidgamma3</taxon>
    </lineage>
</organism>
<proteinExistence type="predicted"/>
<feature type="region of interest" description="Disordered" evidence="6">
    <location>
        <begin position="380"/>
        <end position="456"/>
    </location>
</feature>